<feature type="region of interest" description="Disordered" evidence="1">
    <location>
        <begin position="206"/>
        <end position="230"/>
    </location>
</feature>
<evidence type="ECO:0000256" key="1">
    <source>
        <dbReference type="SAM" id="MobiDB-lite"/>
    </source>
</evidence>
<dbReference type="RefSeq" id="XP_066616977.1">
    <property type="nucleotide sequence ID" value="XM_066755076.1"/>
</dbReference>
<keyword evidence="3" id="KW-1185">Reference proteome</keyword>
<dbReference type="Proteomes" id="UP000054399">
    <property type="component" value="Unassembled WGS sequence"/>
</dbReference>
<gene>
    <name evidence="2" type="ORF">I308_100507</name>
</gene>
<organism evidence="2 3">
    <name type="scientific">Cryptococcus tetragattii IND107</name>
    <dbReference type="NCBI Taxonomy" id="1296105"/>
    <lineage>
        <taxon>Eukaryota</taxon>
        <taxon>Fungi</taxon>
        <taxon>Dikarya</taxon>
        <taxon>Basidiomycota</taxon>
        <taxon>Agaricomycotina</taxon>
        <taxon>Tremellomycetes</taxon>
        <taxon>Tremellales</taxon>
        <taxon>Cryptococcaceae</taxon>
        <taxon>Cryptococcus</taxon>
        <taxon>Cryptococcus gattii species complex</taxon>
    </lineage>
</organism>
<comment type="caution">
    <text evidence="2">The sequence shown here is derived from an EMBL/GenBank/DDBJ whole genome shotgun (WGS) entry which is preliminary data.</text>
</comment>
<feature type="compositionally biased region" description="Basic and acidic residues" evidence="1">
    <location>
        <begin position="208"/>
        <end position="230"/>
    </location>
</feature>
<dbReference type="PANTHER" id="PTHR15955">
    <property type="entry name" value="RWD DOMAIN CONTAINING PROTEIN 2"/>
    <property type="match status" value="1"/>
</dbReference>
<name>A0ABR3C507_9TREE</name>
<dbReference type="PANTHER" id="PTHR15955:SF8">
    <property type="entry name" value="RWD DOMAIN-CONTAINING PROTEIN 2B-RELATED"/>
    <property type="match status" value="1"/>
</dbReference>
<dbReference type="EMBL" id="ATAM02000001">
    <property type="protein sequence ID" value="KAL0255700.1"/>
    <property type="molecule type" value="Genomic_DNA"/>
</dbReference>
<dbReference type="GeneID" id="91987365"/>
<accession>A0ABR3C507</accession>
<reference evidence="2" key="1">
    <citation type="submission" date="2015-01" db="EMBL/GenBank/DDBJ databases">
        <authorList>
            <consortium name="The Broad Institute Genomics Platform"/>
            <person name="Cuomo C."/>
            <person name="Litvintseva A."/>
            <person name="Chen Y."/>
            <person name="Heitman J."/>
            <person name="Sun S."/>
            <person name="Springer D."/>
            <person name="Dromer F."/>
            <person name="Young S."/>
            <person name="Zeng Q."/>
            <person name="Gargeya S."/>
            <person name="Abouelleil A."/>
            <person name="Alvarado L."/>
            <person name="Chapman S.B."/>
            <person name="Gainer-Dewar J."/>
            <person name="Goldberg J."/>
            <person name="Griggs A."/>
            <person name="Gujja S."/>
            <person name="Hansen M."/>
            <person name="Howarth C."/>
            <person name="Imamovic A."/>
            <person name="Larimer J."/>
            <person name="Murphy C."/>
            <person name="Naylor J."/>
            <person name="Pearson M."/>
            <person name="Priest M."/>
            <person name="Roberts A."/>
            <person name="Saif S."/>
            <person name="Shea T."/>
            <person name="Sykes S."/>
            <person name="Wortman J."/>
            <person name="Nusbaum C."/>
            <person name="Birren B."/>
        </authorList>
    </citation>
    <scope>NUCLEOTIDE SEQUENCE</scope>
    <source>
        <strain evidence="2">IND107</strain>
    </source>
</reference>
<evidence type="ECO:0000313" key="2">
    <source>
        <dbReference type="EMBL" id="KAL0255700.1"/>
    </source>
</evidence>
<dbReference type="InterPro" id="IPR059181">
    <property type="entry name" value="RWDD2A-B_C"/>
</dbReference>
<protein>
    <submittedName>
        <fullName evidence="2">Uncharacterized protein</fullName>
    </submittedName>
</protein>
<evidence type="ECO:0000313" key="3">
    <source>
        <dbReference type="Proteomes" id="UP000054399"/>
    </source>
</evidence>
<proteinExistence type="predicted"/>
<sequence length="273" mass="30329">MNTPQDNLSTELELISASLLPAESLHYLSATSVYPQEFDITNSDSGRSMHVEIHEDYPQTGSVKVGMKGNSMGRDEALGWKEWVNEKMLEWDDAQDYPLYQILTSQFLPLLAPSAMSPSPPPSIPSETTTSSIPYHVLLVSHHLLSSTKRKNIVSLSSTLSLIGFSKTGHPGIMYAIGDEADLTEWIREIKSWNWLALRVKMGPEPIPEEKEQGTERRGREEGARGGKGRGEWVEVEKIGDALNWLRERGGEKRARILTDAGVGSGTRPKEDT</sequence>
<reference evidence="2" key="2">
    <citation type="submission" date="2024-01" db="EMBL/GenBank/DDBJ databases">
        <title>Comparative genomics of Cryptococcus and Kwoniella reveals pathogenesis evolution and contrasting modes of karyotype evolution via chromosome fusion or intercentromeric recombination.</title>
        <authorList>
            <person name="Coelho M.A."/>
            <person name="David-Palma M."/>
            <person name="Shea T."/>
            <person name="Bowers K."/>
            <person name="Mcginley-Smith S."/>
            <person name="Mohammad A.W."/>
            <person name="Gnirke A."/>
            <person name="Yurkov A.M."/>
            <person name="Nowrousian M."/>
            <person name="Sun S."/>
            <person name="Cuomo C.A."/>
            <person name="Heitman J."/>
        </authorList>
    </citation>
    <scope>NUCLEOTIDE SEQUENCE</scope>
    <source>
        <strain evidence="2">IND107</strain>
    </source>
</reference>
<dbReference type="CDD" id="cd24163">
    <property type="entry name" value="RWDD2_C"/>
    <property type="match status" value="1"/>
</dbReference>
<dbReference type="InterPro" id="IPR017359">
    <property type="entry name" value="Phi-like"/>
</dbReference>